<feature type="transmembrane region" description="Helical" evidence="7">
    <location>
        <begin position="320"/>
        <end position="336"/>
    </location>
</feature>
<keyword evidence="4" id="KW-0058">Aromatic hydrocarbons catabolism</keyword>
<feature type="transmembrane region" description="Helical" evidence="7">
    <location>
        <begin position="287"/>
        <end position="308"/>
    </location>
</feature>
<feature type="transmembrane region" description="Helical" evidence="7">
    <location>
        <begin position="154"/>
        <end position="175"/>
    </location>
</feature>
<feature type="domain" description="Major facilitator superfamily (MFS) profile" evidence="8">
    <location>
        <begin position="28"/>
        <end position="435"/>
    </location>
</feature>
<feature type="transmembrane region" description="Helical" evidence="7">
    <location>
        <begin position="411"/>
        <end position="431"/>
    </location>
</feature>
<dbReference type="PROSITE" id="PS50850">
    <property type="entry name" value="MFS"/>
    <property type="match status" value="1"/>
</dbReference>
<proteinExistence type="predicted"/>
<dbReference type="PANTHER" id="PTHR43791">
    <property type="entry name" value="PERMEASE-RELATED"/>
    <property type="match status" value="1"/>
</dbReference>
<feature type="transmembrane region" description="Helical" evidence="7">
    <location>
        <begin position="119"/>
        <end position="142"/>
    </location>
</feature>
<gene>
    <name evidence="9" type="ORF">DZC75_06125</name>
</gene>
<dbReference type="InterPro" id="IPR036259">
    <property type="entry name" value="MFS_trans_sf"/>
</dbReference>
<dbReference type="SUPFAM" id="SSF103473">
    <property type="entry name" value="MFS general substrate transporter"/>
    <property type="match status" value="1"/>
</dbReference>
<dbReference type="EMBL" id="CP031641">
    <property type="protein sequence ID" value="AXO87622.1"/>
    <property type="molecule type" value="Genomic_DNA"/>
</dbReference>
<feature type="transmembrane region" description="Helical" evidence="7">
    <location>
        <begin position="342"/>
        <end position="367"/>
    </location>
</feature>
<evidence type="ECO:0000259" key="8">
    <source>
        <dbReference type="PROSITE" id="PS50850"/>
    </source>
</evidence>
<dbReference type="CDD" id="cd17319">
    <property type="entry name" value="MFS_ExuT_GudP_like"/>
    <property type="match status" value="1"/>
</dbReference>
<evidence type="ECO:0000256" key="6">
    <source>
        <dbReference type="ARBA" id="ARBA00023136"/>
    </source>
</evidence>
<dbReference type="Gene3D" id="1.20.1250.20">
    <property type="entry name" value="MFS general substrate transporter like domains"/>
    <property type="match status" value="2"/>
</dbReference>
<evidence type="ECO:0000256" key="5">
    <source>
        <dbReference type="ARBA" id="ARBA00022989"/>
    </source>
</evidence>
<dbReference type="InterPro" id="IPR011701">
    <property type="entry name" value="MFS"/>
</dbReference>
<dbReference type="GO" id="GO:0005886">
    <property type="term" value="C:plasma membrane"/>
    <property type="evidence" value="ECO:0007669"/>
    <property type="project" value="TreeGrafter"/>
</dbReference>
<dbReference type="InterPro" id="IPR020846">
    <property type="entry name" value="MFS_dom"/>
</dbReference>
<keyword evidence="2" id="KW-0813">Transport</keyword>
<evidence type="ECO:0000313" key="9">
    <source>
        <dbReference type="EMBL" id="AXO87622.1"/>
    </source>
</evidence>
<organism evidence="9 10">
    <name type="scientific">Pseudomonas parafulva</name>
    <dbReference type="NCBI Taxonomy" id="157782"/>
    <lineage>
        <taxon>Bacteria</taxon>
        <taxon>Pseudomonadati</taxon>
        <taxon>Pseudomonadota</taxon>
        <taxon>Gammaproteobacteria</taxon>
        <taxon>Pseudomonadales</taxon>
        <taxon>Pseudomonadaceae</taxon>
        <taxon>Pseudomonas</taxon>
    </lineage>
</organism>
<dbReference type="PANTHER" id="PTHR43791:SF36">
    <property type="entry name" value="TRANSPORTER, PUTATIVE (AFU_ORTHOLOGUE AFUA_6G08340)-RELATED"/>
    <property type="match status" value="1"/>
</dbReference>
<dbReference type="FunFam" id="1.20.1250.20:FF:000018">
    <property type="entry name" value="MFS transporter permease"/>
    <property type="match status" value="1"/>
</dbReference>
<reference evidence="9 10" key="1">
    <citation type="submission" date="2018-08" db="EMBL/GenBank/DDBJ databases">
        <authorList>
            <person name="Lee Y."/>
            <person name="Kakembo D."/>
        </authorList>
    </citation>
    <scope>NUCLEOTIDE SEQUENCE [LARGE SCALE GENOMIC DNA]</scope>
    <source>
        <strain evidence="9 10">JBCS1880</strain>
    </source>
</reference>
<evidence type="ECO:0000256" key="3">
    <source>
        <dbReference type="ARBA" id="ARBA00022692"/>
    </source>
</evidence>
<feature type="transmembrane region" description="Helical" evidence="7">
    <location>
        <begin position="254"/>
        <end position="275"/>
    </location>
</feature>
<feature type="transmembrane region" description="Helical" evidence="7">
    <location>
        <begin position="187"/>
        <end position="207"/>
    </location>
</feature>
<dbReference type="GO" id="GO:0022857">
    <property type="term" value="F:transmembrane transporter activity"/>
    <property type="evidence" value="ECO:0007669"/>
    <property type="project" value="InterPro"/>
</dbReference>
<keyword evidence="6 7" id="KW-0472">Membrane</keyword>
<accession>A0AAI8K9J7</accession>
<feature type="transmembrane region" description="Helical" evidence="7">
    <location>
        <begin position="374"/>
        <end position="399"/>
    </location>
</feature>
<keyword evidence="10" id="KW-1185">Reference proteome</keyword>
<comment type="subcellular location">
    <subcellularLocation>
        <location evidence="1">Membrane</location>
        <topology evidence="1">Multi-pass membrane protein</topology>
    </subcellularLocation>
</comment>
<evidence type="ECO:0000313" key="10">
    <source>
        <dbReference type="Proteomes" id="UP000258127"/>
    </source>
</evidence>
<evidence type="ECO:0000256" key="1">
    <source>
        <dbReference type="ARBA" id="ARBA00004141"/>
    </source>
</evidence>
<keyword evidence="5 7" id="KW-1133">Transmembrane helix</keyword>
<sequence>MGISSAIAAPGQERFDELKLYRRVAWRILPLTVVCYFFSYFDRINISFAKAQMQADLGLSDAAYGIAASIFFVGYVLFEVPSTIGLKKYGAPSWICRIMISWGLATAALMFASSEYVLYFLRFLIGVMEAGFGPAILFYLACWFPRRKMASINGLFFLSGPISGALGAPVAGFILSHMNGVIGLAGWHWLFLMSGLPCVLLGLVTVWKLDRDISSARWLAAEEKAYLIEQLGDAKAAAKPAHGSILKVLMSWEVLALGLIYFVVKVSAYGINFWMPDLIRRSGVEDLTTIGLLTGIPYAFAFVGMLIVTRYSDRKGNRRTPLWVSLTVASVGYFLACTYPEYPVLFMSALILATAGSFVAIPVFWAIPQTKFNGLAIAAAIAAINSLGQLSGIVAPSAIGFINELSDNKYLGMLSIAPVCLVGALIVLKVVPRKI</sequence>
<dbReference type="Proteomes" id="UP000258127">
    <property type="component" value="Chromosome"/>
</dbReference>
<name>A0AAI8K9J7_9PSED</name>
<feature type="transmembrane region" description="Helical" evidence="7">
    <location>
        <begin position="62"/>
        <end position="82"/>
    </location>
</feature>
<dbReference type="Pfam" id="PF07690">
    <property type="entry name" value="MFS_1"/>
    <property type="match status" value="1"/>
</dbReference>
<evidence type="ECO:0000256" key="7">
    <source>
        <dbReference type="SAM" id="Phobius"/>
    </source>
</evidence>
<dbReference type="AlphaFoldDB" id="A0AAI8K9J7"/>
<feature type="transmembrane region" description="Helical" evidence="7">
    <location>
        <begin position="24"/>
        <end position="42"/>
    </location>
</feature>
<dbReference type="RefSeq" id="WP_116887797.1">
    <property type="nucleotide sequence ID" value="NZ_CP031641.1"/>
</dbReference>
<keyword evidence="3 7" id="KW-0812">Transmembrane</keyword>
<evidence type="ECO:0000256" key="2">
    <source>
        <dbReference type="ARBA" id="ARBA00022448"/>
    </source>
</evidence>
<evidence type="ECO:0000256" key="4">
    <source>
        <dbReference type="ARBA" id="ARBA00022797"/>
    </source>
</evidence>
<protein>
    <submittedName>
        <fullName evidence="9">MFS transporter</fullName>
    </submittedName>
</protein>